<organism evidence="1">
    <name type="scientific">Zea mays</name>
    <name type="common">Maize</name>
    <dbReference type="NCBI Taxonomy" id="4577"/>
    <lineage>
        <taxon>Eukaryota</taxon>
        <taxon>Viridiplantae</taxon>
        <taxon>Streptophyta</taxon>
        <taxon>Embryophyta</taxon>
        <taxon>Tracheophyta</taxon>
        <taxon>Spermatophyta</taxon>
        <taxon>Magnoliopsida</taxon>
        <taxon>Liliopsida</taxon>
        <taxon>Poales</taxon>
        <taxon>Poaceae</taxon>
        <taxon>PACMAD clade</taxon>
        <taxon>Panicoideae</taxon>
        <taxon>Andropogonodae</taxon>
        <taxon>Andropogoneae</taxon>
        <taxon>Tripsacinae</taxon>
        <taxon>Zea</taxon>
    </lineage>
</organism>
<dbReference type="AlphaFoldDB" id="B6U8Q3"/>
<protein>
    <submittedName>
        <fullName evidence="1">Uncharacterized protein</fullName>
    </submittedName>
</protein>
<accession>B6U8Q3</accession>
<reference evidence="1" key="1">
    <citation type="journal article" date="2009" name="Plant Mol. Biol.">
        <title>Insights into corn genes derived from large-scale cDNA sequencing.</title>
        <authorList>
            <person name="Alexandrov N.N."/>
            <person name="Brover V.V."/>
            <person name="Freidin S."/>
            <person name="Troukhan M.E."/>
            <person name="Tatarinova T.V."/>
            <person name="Zhang H."/>
            <person name="Swaller T.J."/>
            <person name="Lu Y.P."/>
            <person name="Bouck J."/>
            <person name="Flavell R.B."/>
            <person name="Feldmann K.A."/>
        </authorList>
    </citation>
    <scope>NUCLEOTIDE SEQUENCE</scope>
</reference>
<evidence type="ECO:0000313" key="1">
    <source>
        <dbReference type="EMBL" id="ACG45736.1"/>
    </source>
</evidence>
<proteinExistence type="evidence at transcript level"/>
<name>B6U8Q3_MAIZE</name>
<sequence>MNPKYKLEFKRIIMKMPMVKMLMIKSKILFAICHLVVNGLQSRLLLNKGSFLSTASIAVTSFSNLWSLCREVLDAHEVTNSADNLVIYGGCTDKKQVLPSVRS</sequence>
<dbReference type="EMBL" id="EU973618">
    <property type="protein sequence ID" value="ACG45736.1"/>
    <property type="molecule type" value="mRNA"/>
</dbReference>